<geneLocation type="plasmid" evidence="7">
    <name>p8025</name>
</geneLocation>
<feature type="transmembrane region" description="Helical" evidence="6">
    <location>
        <begin position="6"/>
        <end position="21"/>
    </location>
</feature>
<feature type="transmembrane region" description="Helical" evidence="6">
    <location>
        <begin position="405"/>
        <end position="427"/>
    </location>
</feature>
<protein>
    <recommendedName>
        <fullName evidence="6">Arsenical pump membrane protein</fullName>
    </recommendedName>
</protein>
<comment type="function">
    <text evidence="6">Involved in arsenical resistance. Thought to form the channel of an arsenite pump.</text>
</comment>
<gene>
    <name evidence="7" type="primary">arsB</name>
</gene>
<reference evidence="8" key="2">
    <citation type="journal article" date="2016" name="Sci. Rep.">
        <title>Isolation and plasmid characterization of carbapenemase (IMP-4) producing Salmonella enterica Typhimurium from cats.</title>
        <authorList>
            <person name="Abraham S."/>
            <person name="O'Dea M."/>
            <person name="Trott D.J."/>
            <person name="Abraham R.J."/>
            <person name="Hughes D."/>
            <person name="Pang S."/>
            <person name="McKew G."/>
            <person name="Cheong E.Y."/>
            <person name="Merlino J."/>
            <person name="Saputra S."/>
            <person name="Malik R."/>
            <person name="Gottlieb T."/>
        </authorList>
    </citation>
    <scope>NUCLEOTIDE SEQUENCE</scope>
    <source>
        <strain evidence="8">MU1</strain>
        <plasmid evidence="8">pIMP4-SEM1</plasmid>
    </source>
</reference>
<feature type="transmembrane region" description="Helical" evidence="6">
    <location>
        <begin position="95"/>
        <end position="113"/>
    </location>
</feature>
<reference evidence="7" key="1">
    <citation type="submission" date="2015-03" db="EMBL/GenBank/DDBJ databases">
        <title>Complete genome sequences of four Salmonella Typhimurium IncHI1 plasmids and their characteristics.</title>
        <authorList>
            <person name="Kubasova T."/>
            <person name="Matiasovicova J."/>
            <person name="Cejkova D."/>
            <person name="Sekelova Z."/>
            <person name="Polansky O."/>
            <person name="Medvecky M."/>
            <person name="Rychlik I."/>
            <person name="Juricova H."/>
        </authorList>
    </citation>
    <scope>NUCLEOTIDE SEQUENCE</scope>
    <source>
        <strain evidence="7">8025</strain>
        <plasmid evidence="7">p8025</plasmid>
    </source>
</reference>
<proteinExistence type="inferred from homology"/>
<feature type="transmembrane region" description="Helical" evidence="6">
    <location>
        <begin position="248"/>
        <end position="266"/>
    </location>
</feature>
<evidence type="ECO:0000256" key="4">
    <source>
        <dbReference type="ARBA" id="ARBA00022989"/>
    </source>
</evidence>
<dbReference type="AlphaFoldDB" id="A0A0G3B5G0"/>
<dbReference type="NCBIfam" id="NF011980">
    <property type="entry name" value="PRK15445.1"/>
    <property type="match status" value="1"/>
</dbReference>
<keyword evidence="7" id="KW-0614">Plasmid</keyword>
<name>A0A0G3B5G0_SALTM</name>
<keyword evidence="2" id="KW-1003">Cell membrane</keyword>
<feature type="transmembrane region" description="Helical" evidence="6">
    <location>
        <begin position="278"/>
        <end position="300"/>
    </location>
</feature>
<dbReference type="GO" id="GO:0005886">
    <property type="term" value="C:plasma membrane"/>
    <property type="evidence" value="ECO:0007669"/>
    <property type="project" value="UniProtKB-SubCell"/>
</dbReference>
<evidence type="ECO:0000256" key="5">
    <source>
        <dbReference type="ARBA" id="ARBA00023136"/>
    </source>
</evidence>
<feature type="transmembrane region" description="Helical" evidence="6">
    <location>
        <begin position="28"/>
        <end position="47"/>
    </location>
</feature>
<dbReference type="GO" id="GO:0008490">
    <property type="term" value="F:arsenite secondary active transmembrane transporter activity"/>
    <property type="evidence" value="ECO:0007669"/>
    <property type="project" value="TreeGrafter"/>
</dbReference>
<dbReference type="Pfam" id="PF02040">
    <property type="entry name" value="ArsB"/>
    <property type="match status" value="1"/>
</dbReference>
<geneLocation type="plasmid" evidence="8">
    <name>pIMP4-SEM1</name>
</geneLocation>
<evidence type="ECO:0000256" key="2">
    <source>
        <dbReference type="ARBA" id="ARBA00022475"/>
    </source>
</evidence>
<organism evidence="7">
    <name type="scientific">Salmonella typhimurium</name>
    <dbReference type="NCBI Taxonomy" id="90371"/>
    <lineage>
        <taxon>Bacteria</taxon>
        <taxon>Pseudomonadati</taxon>
        <taxon>Pseudomonadota</taxon>
        <taxon>Gammaproteobacteria</taxon>
        <taxon>Enterobacterales</taxon>
        <taxon>Enterobacteriaceae</taxon>
        <taxon>Salmonella</taxon>
    </lineage>
</organism>
<comment type="similarity">
    <text evidence="6">Belongs to the ArsB family.</text>
</comment>
<dbReference type="EMBL" id="KX810825">
    <property type="protein sequence ID" value="APA22704.1"/>
    <property type="molecule type" value="Genomic_DNA"/>
</dbReference>
<feature type="transmembrane region" description="Helical" evidence="6">
    <location>
        <begin position="223"/>
        <end position="242"/>
    </location>
</feature>
<keyword evidence="3 6" id="KW-0812">Transmembrane</keyword>
<evidence type="ECO:0000313" key="7">
    <source>
        <dbReference type="EMBL" id="AKJ19535.1"/>
    </source>
</evidence>
<comment type="subcellular location">
    <subcellularLocation>
        <location evidence="1 6">Cell membrane</location>
        <topology evidence="1 6">Multi-pass membrane protein</topology>
    </subcellularLocation>
</comment>
<evidence type="ECO:0000313" key="8">
    <source>
        <dbReference type="EMBL" id="APA22704.1"/>
    </source>
</evidence>
<evidence type="ECO:0000256" key="6">
    <source>
        <dbReference type="RuleBase" id="RU004993"/>
    </source>
</evidence>
<dbReference type="EMBL" id="KP899803">
    <property type="protein sequence ID" value="AKJ19535.1"/>
    <property type="molecule type" value="Genomic_DNA"/>
</dbReference>
<feature type="transmembrane region" description="Helical" evidence="6">
    <location>
        <begin position="179"/>
        <end position="202"/>
    </location>
</feature>
<evidence type="ECO:0000256" key="1">
    <source>
        <dbReference type="ARBA" id="ARBA00004651"/>
    </source>
</evidence>
<dbReference type="InterPro" id="IPR000802">
    <property type="entry name" value="Arsenical_pump_ArsB"/>
</dbReference>
<dbReference type="PRINTS" id="PR00758">
    <property type="entry name" value="ARSENICPUMP"/>
</dbReference>
<dbReference type="GO" id="GO:0046685">
    <property type="term" value="P:response to arsenic-containing substance"/>
    <property type="evidence" value="ECO:0007669"/>
    <property type="project" value="UniProtKB-KW"/>
</dbReference>
<keyword evidence="4 6" id="KW-1133">Transmembrane helix</keyword>
<feature type="transmembrane region" description="Helical" evidence="6">
    <location>
        <begin position="119"/>
        <end position="136"/>
    </location>
</feature>
<keyword evidence="5 6" id="KW-0472">Membrane</keyword>
<sequence>MEFLMLLAGAIFLFTLVLVIWQPRGLGIGWSASLGAILALLTGVVHLGDIPVVWQIVWNATATFIAVIIISLLLDESGFFEWAALHVARWGNGRGRLLFTWIVLLGAMVAALFANDGAALILTPIVIAMLLALGFSRGATLAFIMAAGFIADTASLPLIVSNLVNIVSADFFKLGFSEYAAVMVPVNLAAIAATLVMLHLFFRKDIPAVYDVSLLKEPKDAIRDVNTFKTGWLVLVLLLVGFFGLEPLGVPVSLVAAAGALLLFAVAKKGHAINTGKVLRGAPWQIVIFSLGMYLVVYGLRNAGLTHYLSSLLNQLAEQGLWAATLGTGFLTAFLSSVMNNMPTVLVGALSIDGSTATGVIKEAMIYANVIGSDLGPKITPIGSLATLLWLHVLSQKNIKITWGYYFRVGIVMTIPVLFVTLAALALRLSFTL</sequence>
<accession>A0A0G3B5G0</accession>
<feature type="transmembrane region" description="Helical" evidence="6">
    <location>
        <begin position="53"/>
        <end position="74"/>
    </location>
</feature>
<dbReference type="CDD" id="cd01118">
    <property type="entry name" value="ArsB_permease"/>
    <property type="match status" value="1"/>
</dbReference>
<evidence type="ECO:0000256" key="3">
    <source>
        <dbReference type="ARBA" id="ARBA00022692"/>
    </source>
</evidence>
<accession>A0A1I9W6A3</accession>
<dbReference type="NCBIfam" id="TIGR00935">
    <property type="entry name" value="2a45"/>
    <property type="match status" value="1"/>
</dbReference>
<keyword evidence="6" id="KW-0059">Arsenical resistance</keyword>
<feature type="transmembrane region" description="Helical" evidence="6">
    <location>
        <begin position="320"/>
        <end position="338"/>
    </location>
</feature>
<keyword evidence="6" id="KW-0813">Transport</keyword>
<dbReference type="PANTHER" id="PTHR43302:SF5">
    <property type="entry name" value="TRANSPORTER ARSB-RELATED"/>
    <property type="match status" value="1"/>
</dbReference>
<dbReference type="PANTHER" id="PTHR43302">
    <property type="entry name" value="TRANSPORTER ARSB-RELATED"/>
    <property type="match status" value="1"/>
</dbReference>
<feature type="transmembrane region" description="Helical" evidence="6">
    <location>
        <begin position="143"/>
        <end position="167"/>
    </location>
</feature>
<dbReference type="GO" id="GO:0042960">
    <property type="term" value="F:antimonite secondary active transmembrane transporter activity"/>
    <property type="evidence" value="ECO:0007669"/>
    <property type="project" value="TreeGrafter"/>
</dbReference>